<comment type="subcellular location">
    <subcellularLocation>
        <location evidence="1">Membrane</location>
        <topology evidence="1">Multi-pass membrane protein</topology>
    </subcellularLocation>
</comment>
<evidence type="ECO:0000313" key="9">
    <source>
        <dbReference type="EMBL" id="UJO22829.1"/>
    </source>
</evidence>
<protein>
    <recommendedName>
        <fullName evidence="8">TLC domain-containing protein</fullName>
    </recommendedName>
</protein>
<name>A0A9Q8PHN4_PASFU</name>
<evidence type="ECO:0000256" key="1">
    <source>
        <dbReference type="ARBA" id="ARBA00004141"/>
    </source>
</evidence>
<evidence type="ECO:0000256" key="4">
    <source>
        <dbReference type="ARBA" id="ARBA00023136"/>
    </source>
</evidence>
<dbReference type="OMA" id="AQWYNGM"/>
<reference evidence="9" key="1">
    <citation type="submission" date="2021-12" db="EMBL/GenBank/DDBJ databases">
        <authorList>
            <person name="Zaccaron A."/>
            <person name="Stergiopoulos I."/>
        </authorList>
    </citation>
    <scope>NUCLEOTIDE SEQUENCE</scope>
    <source>
        <strain evidence="9">Race5_Kim</strain>
    </source>
</reference>
<proteinExistence type="predicted"/>
<evidence type="ECO:0000256" key="6">
    <source>
        <dbReference type="SAM" id="MobiDB-lite"/>
    </source>
</evidence>
<dbReference type="EMBL" id="CP090172">
    <property type="protein sequence ID" value="UJO22829.1"/>
    <property type="molecule type" value="Genomic_DNA"/>
</dbReference>
<sequence length="415" mass="46696">MKDPFPIAPPTALIELVKPIADPLGLPSLALHAHEVLFAFGLYIFIDTVVSPILSSRLCPGTYNKLNKRTRLNWDVHVVSFFQSVLISALSLYVIFYDEERAALRPRGRWEERIWEYTGVSGLCQSFALGYFMWDFYKCAWHVEIFGWGMLAHAISAFSVFALGYRPFIHFYAPIFLLYELSSPFLNIHWFCDKLELTGSIYQAINGVFLTGTFFACRLVWGNISSFWVFYDIFHAIQKGSTSITNTDTGAPKHYSADDLLTIYGDEQGQRLAFSGGYKVPIWLGLVYLASNLTLNSLNIFWFGKMIETIRKRFDPPLGTKSKGEEYSGYEPKEKVKKEKAYNTSAAQRLDPNASQPVTSSGKGSVKAARQRAEAAMDGAIASSEDINTQRVTLADGSKGVQVEGQRTLRTRRKA</sequence>
<keyword evidence="10" id="KW-1185">Reference proteome</keyword>
<feature type="transmembrane region" description="Helical" evidence="7">
    <location>
        <begin position="76"/>
        <end position="97"/>
    </location>
</feature>
<feature type="transmembrane region" description="Helical" evidence="7">
    <location>
        <begin position="171"/>
        <end position="192"/>
    </location>
</feature>
<dbReference type="Proteomes" id="UP000756132">
    <property type="component" value="Chromosome 10"/>
</dbReference>
<dbReference type="PANTHER" id="PTHR13439:SF0">
    <property type="entry name" value="TOPOISOMERASE I DAMAGE AFFECTED PROTEIN 4"/>
    <property type="match status" value="1"/>
</dbReference>
<feature type="transmembrane region" description="Helical" evidence="7">
    <location>
        <begin position="204"/>
        <end position="221"/>
    </location>
</feature>
<feature type="domain" description="TLC" evidence="8">
    <location>
        <begin position="69"/>
        <end position="315"/>
    </location>
</feature>
<organism evidence="9 10">
    <name type="scientific">Passalora fulva</name>
    <name type="common">Tomato leaf mold</name>
    <name type="synonym">Cladosporium fulvum</name>
    <dbReference type="NCBI Taxonomy" id="5499"/>
    <lineage>
        <taxon>Eukaryota</taxon>
        <taxon>Fungi</taxon>
        <taxon>Dikarya</taxon>
        <taxon>Ascomycota</taxon>
        <taxon>Pezizomycotina</taxon>
        <taxon>Dothideomycetes</taxon>
        <taxon>Dothideomycetidae</taxon>
        <taxon>Mycosphaerellales</taxon>
        <taxon>Mycosphaerellaceae</taxon>
        <taxon>Fulvia</taxon>
    </lineage>
</organism>
<evidence type="ECO:0000256" key="7">
    <source>
        <dbReference type="SAM" id="Phobius"/>
    </source>
</evidence>
<dbReference type="AlphaFoldDB" id="A0A9Q8PHN4"/>
<evidence type="ECO:0000259" key="8">
    <source>
        <dbReference type="PROSITE" id="PS50922"/>
    </source>
</evidence>
<dbReference type="RefSeq" id="XP_047767195.1">
    <property type="nucleotide sequence ID" value="XM_047910935.1"/>
</dbReference>
<reference evidence="9" key="2">
    <citation type="journal article" date="2022" name="Microb. Genom.">
        <title>A chromosome-scale genome assembly of the tomato pathogen Cladosporium fulvum reveals a compartmentalized genome architecture and the presence of a dispensable chromosome.</title>
        <authorList>
            <person name="Zaccaron A.Z."/>
            <person name="Chen L.H."/>
            <person name="Samaras A."/>
            <person name="Stergiopoulos I."/>
        </authorList>
    </citation>
    <scope>NUCLEOTIDE SEQUENCE</scope>
    <source>
        <strain evidence="9">Race5_Kim</strain>
    </source>
</reference>
<evidence type="ECO:0000256" key="3">
    <source>
        <dbReference type="ARBA" id="ARBA00022989"/>
    </source>
</evidence>
<gene>
    <name evidence="9" type="ORF">CLAFUR5_11787</name>
</gene>
<feature type="transmembrane region" description="Helical" evidence="7">
    <location>
        <begin position="117"/>
        <end position="134"/>
    </location>
</feature>
<evidence type="ECO:0000256" key="5">
    <source>
        <dbReference type="PROSITE-ProRule" id="PRU00205"/>
    </source>
</evidence>
<feature type="region of interest" description="Disordered" evidence="6">
    <location>
        <begin position="321"/>
        <end position="382"/>
    </location>
</feature>
<evidence type="ECO:0000313" key="10">
    <source>
        <dbReference type="Proteomes" id="UP000756132"/>
    </source>
</evidence>
<dbReference type="KEGG" id="ffu:CLAFUR5_11787"/>
<keyword evidence="2 5" id="KW-0812">Transmembrane</keyword>
<feature type="transmembrane region" description="Helical" evidence="7">
    <location>
        <begin position="146"/>
        <end position="165"/>
    </location>
</feature>
<dbReference type="Pfam" id="PF03798">
    <property type="entry name" value="TRAM_LAG1_CLN8"/>
    <property type="match status" value="1"/>
</dbReference>
<dbReference type="SMART" id="SM00724">
    <property type="entry name" value="TLC"/>
    <property type="match status" value="1"/>
</dbReference>
<accession>A0A9Q8PHN4</accession>
<feature type="compositionally biased region" description="Basic and acidic residues" evidence="6">
    <location>
        <begin position="322"/>
        <end position="341"/>
    </location>
</feature>
<evidence type="ECO:0000256" key="2">
    <source>
        <dbReference type="ARBA" id="ARBA00022692"/>
    </source>
</evidence>
<dbReference type="GeneID" id="71991665"/>
<dbReference type="GO" id="GO:0005783">
    <property type="term" value="C:endoplasmic reticulum"/>
    <property type="evidence" value="ECO:0007669"/>
    <property type="project" value="TreeGrafter"/>
</dbReference>
<keyword evidence="4 5" id="KW-0472">Membrane</keyword>
<dbReference type="GO" id="GO:0055088">
    <property type="term" value="P:lipid homeostasis"/>
    <property type="evidence" value="ECO:0007669"/>
    <property type="project" value="TreeGrafter"/>
</dbReference>
<feature type="transmembrane region" description="Helical" evidence="7">
    <location>
        <begin position="36"/>
        <end position="55"/>
    </location>
</feature>
<dbReference type="PROSITE" id="PS50922">
    <property type="entry name" value="TLC"/>
    <property type="match status" value="1"/>
</dbReference>
<dbReference type="InterPro" id="IPR050846">
    <property type="entry name" value="TLCD"/>
</dbReference>
<feature type="compositionally biased region" description="Polar residues" evidence="6">
    <location>
        <begin position="342"/>
        <end position="363"/>
    </location>
</feature>
<dbReference type="GO" id="GO:0016020">
    <property type="term" value="C:membrane"/>
    <property type="evidence" value="ECO:0007669"/>
    <property type="project" value="UniProtKB-SubCell"/>
</dbReference>
<dbReference type="PANTHER" id="PTHR13439">
    <property type="entry name" value="CT120 PROTEIN"/>
    <property type="match status" value="1"/>
</dbReference>
<feature type="transmembrane region" description="Helical" evidence="7">
    <location>
        <begin position="282"/>
        <end position="303"/>
    </location>
</feature>
<dbReference type="OrthoDB" id="10266980at2759"/>
<dbReference type="InterPro" id="IPR006634">
    <property type="entry name" value="TLC-dom"/>
</dbReference>
<keyword evidence="3 7" id="KW-1133">Transmembrane helix</keyword>